<dbReference type="Proteomes" id="UP001597083">
    <property type="component" value="Unassembled WGS sequence"/>
</dbReference>
<dbReference type="PROSITE" id="PS00098">
    <property type="entry name" value="THIOLASE_1"/>
    <property type="match status" value="1"/>
</dbReference>
<keyword evidence="4" id="KW-1185">Reference proteome</keyword>
<gene>
    <name evidence="3" type="ORF">ACFQ07_31655</name>
</gene>
<dbReference type="Gene3D" id="3.40.47.10">
    <property type="match status" value="1"/>
</dbReference>
<reference evidence="4" key="1">
    <citation type="journal article" date="2019" name="Int. J. Syst. Evol. Microbiol.">
        <title>The Global Catalogue of Microorganisms (GCM) 10K type strain sequencing project: providing services to taxonomists for standard genome sequencing and annotation.</title>
        <authorList>
            <consortium name="The Broad Institute Genomics Platform"/>
            <consortium name="The Broad Institute Genome Sequencing Center for Infectious Disease"/>
            <person name="Wu L."/>
            <person name="Ma J."/>
        </authorList>
    </citation>
    <scope>NUCLEOTIDE SEQUENCE [LARGE SCALE GENOMIC DNA]</scope>
    <source>
        <strain evidence="4">JCM 31696</strain>
    </source>
</reference>
<dbReference type="InterPro" id="IPR016039">
    <property type="entry name" value="Thiolase-like"/>
</dbReference>
<dbReference type="EMBL" id="JBHTIR010004273">
    <property type="protein sequence ID" value="MFD0856831.1"/>
    <property type="molecule type" value="Genomic_DNA"/>
</dbReference>
<comment type="caution">
    <text evidence="3">The sequence shown here is derived from an EMBL/GenBank/DDBJ whole genome shotgun (WGS) entry which is preliminary data.</text>
</comment>
<proteinExistence type="predicted"/>
<evidence type="ECO:0000313" key="3">
    <source>
        <dbReference type="EMBL" id="MFD0856831.1"/>
    </source>
</evidence>
<dbReference type="SUPFAM" id="SSF53901">
    <property type="entry name" value="Thiolase-like"/>
    <property type="match status" value="1"/>
</dbReference>
<dbReference type="CDD" id="cd00829">
    <property type="entry name" value="SCP-x_thiolase"/>
    <property type="match status" value="1"/>
</dbReference>
<feature type="domain" description="Thiolase N-terminal" evidence="2">
    <location>
        <begin position="6"/>
        <end position="228"/>
    </location>
</feature>
<dbReference type="InterPro" id="IPR020616">
    <property type="entry name" value="Thiolase_N"/>
</dbReference>
<name>A0ABW3CTM0_9ACTN</name>
<dbReference type="PANTHER" id="PTHR42870">
    <property type="entry name" value="ACETYL-COA C-ACETYLTRANSFERASE"/>
    <property type="match status" value="1"/>
</dbReference>
<evidence type="ECO:0000259" key="2">
    <source>
        <dbReference type="Pfam" id="PF00108"/>
    </source>
</evidence>
<dbReference type="InterPro" id="IPR020615">
    <property type="entry name" value="Thiolase_acyl_enz_int_AS"/>
</dbReference>
<dbReference type="PANTHER" id="PTHR42870:SF1">
    <property type="entry name" value="NON-SPECIFIC LIPID-TRANSFER PROTEIN-LIKE 2"/>
    <property type="match status" value="1"/>
</dbReference>
<accession>A0ABW3CTM0</accession>
<dbReference type="Pfam" id="PF00108">
    <property type="entry name" value="Thiolase_N"/>
    <property type="match status" value="1"/>
</dbReference>
<keyword evidence="1" id="KW-0808">Transferase</keyword>
<organism evidence="3 4">
    <name type="scientific">Actinomadura adrarensis</name>
    <dbReference type="NCBI Taxonomy" id="1819600"/>
    <lineage>
        <taxon>Bacteria</taxon>
        <taxon>Bacillati</taxon>
        <taxon>Actinomycetota</taxon>
        <taxon>Actinomycetes</taxon>
        <taxon>Streptosporangiales</taxon>
        <taxon>Thermomonosporaceae</taxon>
        <taxon>Actinomadura</taxon>
    </lineage>
</organism>
<protein>
    <submittedName>
        <fullName evidence="3">Beta-ketoacyl synthase N-terminal-like domain-containing protein</fullName>
    </submittedName>
</protein>
<evidence type="ECO:0000256" key="1">
    <source>
        <dbReference type="ARBA" id="ARBA00022679"/>
    </source>
</evidence>
<sequence length="253" mass="27401">MANRTFVVGVGMTKFEKPGSREWEYPDMAKEAVGKALEDAGIAYDRVQQAYAGSAYGSMGQRALYEIGMTGIPVMTVSNACATGSSALFMARQAIRGGLADCTLALGMEKMQKGSLGAGMAGAKVTIIDHHLKSMTAARQWEVDKAPMPQMFGNAGREHIEKYGSSPEHYAWIGWKNHKHSVNNPYAQFQDEYSLDDVKNATMIYDPLTKLQCSPTSDGAAAAIVASERFVDEHDLWGQAVEIAGQHIATDTP</sequence>
<feature type="non-terminal residue" evidence="3">
    <location>
        <position position="253"/>
    </location>
</feature>
<evidence type="ECO:0000313" key="4">
    <source>
        <dbReference type="Proteomes" id="UP001597083"/>
    </source>
</evidence>